<proteinExistence type="predicted"/>
<dbReference type="Gene3D" id="1.20.1280.50">
    <property type="match status" value="1"/>
</dbReference>
<dbReference type="PROSITE" id="PS50181">
    <property type="entry name" value="FBOX"/>
    <property type="match status" value="1"/>
</dbReference>
<name>A0ABM1ET89_PRICU</name>
<organism evidence="3 4">
    <name type="scientific">Priapulus caudatus</name>
    <name type="common">Priapulid worm</name>
    <dbReference type="NCBI Taxonomy" id="37621"/>
    <lineage>
        <taxon>Eukaryota</taxon>
        <taxon>Metazoa</taxon>
        <taxon>Ecdysozoa</taxon>
        <taxon>Scalidophora</taxon>
        <taxon>Priapulida</taxon>
        <taxon>Priapulimorpha</taxon>
        <taxon>Priapulimorphida</taxon>
        <taxon>Priapulidae</taxon>
        <taxon>Priapulus</taxon>
    </lineage>
</organism>
<feature type="compositionally biased region" description="Basic and acidic residues" evidence="1">
    <location>
        <begin position="330"/>
        <end position="347"/>
    </location>
</feature>
<feature type="region of interest" description="Disordered" evidence="1">
    <location>
        <begin position="556"/>
        <end position="580"/>
    </location>
</feature>
<evidence type="ECO:0000313" key="4">
    <source>
        <dbReference type="RefSeq" id="XP_014675410.1"/>
    </source>
</evidence>
<protein>
    <submittedName>
        <fullName evidence="4">F-box only protein 42-like</fullName>
    </submittedName>
</protein>
<dbReference type="SUPFAM" id="SSF117281">
    <property type="entry name" value="Kelch motif"/>
    <property type="match status" value="1"/>
</dbReference>
<dbReference type="RefSeq" id="XP_014675410.1">
    <property type="nucleotide sequence ID" value="XM_014819924.1"/>
</dbReference>
<dbReference type="GeneID" id="106815460"/>
<feature type="region of interest" description="Disordered" evidence="1">
    <location>
        <begin position="329"/>
        <end position="429"/>
    </location>
</feature>
<reference evidence="4" key="1">
    <citation type="submission" date="2025-08" db="UniProtKB">
        <authorList>
            <consortium name="RefSeq"/>
        </authorList>
    </citation>
    <scope>IDENTIFICATION</scope>
</reference>
<evidence type="ECO:0000256" key="1">
    <source>
        <dbReference type="SAM" id="MobiDB-lite"/>
    </source>
</evidence>
<dbReference type="PANTHER" id="PTHR46432:SF1">
    <property type="entry name" value="F-BOX ONLY PROTEIN 42"/>
    <property type="match status" value="1"/>
</dbReference>
<dbReference type="CDD" id="cd22110">
    <property type="entry name" value="F-box_FBXO42"/>
    <property type="match status" value="1"/>
</dbReference>
<feature type="compositionally biased region" description="Acidic residues" evidence="1">
    <location>
        <begin position="417"/>
        <end position="427"/>
    </location>
</feature>
<sequence>MDVIPEEILEYIMSFLSPYQDLITCTVVSKKWNRVARGVAKVVNTSLARALQGSGHLECTVVTPSFGPSIAERFSHSSCYYNKSMYVFGGCTSNCTTFNDLWRFDLVTREWIRPLAMGTYPSPKASASLVCHDDRLILFGGYSPPGQFPFYQSSLFNKRVHVYCPETNKWTCISTPSGPLPMAGHSATVISDCMIVFGGCQGAQCFNDVWSLNLGSFEWSLVQTSHLKPMARYGQSQILLDKDNLLIVGGCGGPNKVYSDVWLLRMNLTPWTWQEMHVLLQEDAAPKMWCHQACKVGSSVVLLSKSRKSASANTASTLEFKRAPRVWVPPRDDRATHAGRSRSDAQQRLRRGSAGCLSSSSDEGDAKPPTHPRRHSEQEVKPAVDAAGSRDPSADASASSAPCGDLPAPGCSHWSGDDDDEPMEADDAAAAAATTFKVPRLVGATPAPPRLVGATPAPPRLAGATPAPPCPAGATVAPPCPAGGTVAPPCPAGATVAPLRFAGATVAPLRLAADRTPLPAASQLSVTSRGMPSVRPNAMRDRERQLEGLRRMEERIRAHSRRRGPADAAPQPRSSSSHAAAAVRNPMRIYVLDVSAAASEGRVAWLRDTDALCGALPEETAFHSLVVGRGELVMFGGIQMDTSRMSKNVEVSQQALCNNVYIITAASLYVVRYT</sequence>
<dbReference type="Pfam" id="PF13415">
    <property type="entry name" value="Beta-prop_FBX42"/>
    <property type="match status" value="1"/>
</dbReference>
<dbReference type="InterPro" id="IPR001810">
    <property type="entry name" value="F-box_dom"/>
</dbReference>
<accession>A0ABM1ET89</accession>
<feature type="compositionally biased region" description="Low complexity" evidence="1">
    <location>
        <begin position="385"/>
        <end position="401"/>
    </location>
</feature>
<dbReference type="SUPFAM" id="SSF81383">
    <property type="entry name" value="F-box domain"/>
    <property type="match status" value="1"/>
</dbReference>
<evidence type="ECO:0000259" key="2">
    <source>
        <dbReference type="PROSITE" id="PS50181"/>
    </source>
</evidence>
<feature type="domain" description="F-box" evidence="2">
    <location>
        <begin position="1"/>
        <end position="51"/>
    </location>
</feature>
<dbReference type="InterPro" id="IPR052821">
    <property type="entry name" value="F-box_only_SRC"/>
</dbReference>
<dbReference type="SMART" id="SM00256">
    <property type="entry name" value="FBOX"/>
    <property type="match status" value="1"/>
</dbReference>
<keyword evidence="3" id="KW-1185">Reference proteome</keyword>
<dbReference type="InterPro" id="IPR036047">
    <property type="entry name" value="F-box-like_dom_sf"/>
</dbReference>
<dbReference type="InterPro" id="IPR015915">
    <property type="entry name" value="Kelch-typ_b-propeller"/>
</dbReference>
<gene>
    <name evidence="4" type="primary">LOC106815460</name>
</gene>
<evidence type="ECO:0000313" key="3">
    <source>
        <dbReference type="Proteomes" id="UP000695022"/>
    </source>
</evidence>
<dbReference type="Pfam" id="PF12937">
    <property type="entry name" value="F-box-like"/>
    <property type="match status" value="1"/>
</dbReference>
<dbReference type="Proteomes" id="UP000695022">
    <property type="component" value="Unplaced"/>
</dbReference>
<dbReference type="Gene3D" id="2.120.10.80">
    <property type="entry name" value="Kelch-type beta propeller"/>
    <property type="match status" value="1"/>
</dbReference>
<dbReference type="PANTHER" id="PTHR46432">
    <property type="entry name" value="F-BOX ONLY PROTEIN 42"/>
    <property type="match status" value="1"/>
</dbReference>